<evidence type="ECO:0000313" key="3">
    <source>
        <dbReference type="Proteomes" id="UP001596398"/>
    </source>
</evidence>
<organism evidence="2 3">
    <name type="scientific">Halosegnis marinus</name>
    <dbReference type="NCBI Taxonomy" id="3034023"/>
    <lineage>
        <taxon>Archaea</taxon>
        <taxon>Methanobacteriati</taxon>
        <taxon>Methanobacteriota</taxon>
        <taxon>Stenosarchaea group</taxon>
        <taxon>Halobacteria</taxon>
        <taxon>Halobacteriales</taxon>
        <taxon>Natronomonadaceae</taxon>
        <taxon>Halosegnis</taxon>
    </lineage>
</organism>
<keyword evidence="1" id="KW-1133">Transmembrane helix</keyword>
<keyword evidence="3" id="KW-1185">Reference proteome</keyword>
<comment type="caution">
    <text evidence="2">The sequence shown here is derived from an EMBL/GenBank/DDBJ whole genome shotgun (WGS) entry which is preliminary data.</text>
</comment>
<accession>A0ABD5ZTN2</accession>
<evidence type="ECO:0000313" key="2">
    <source>
        <dbReference type="EMBL" id="MFC7236439.1"/>
    </source>
</evidence>
<protein>
    <submittedName>
        <fullName evidence="2">DUF4013 domain-containing protein</fullName>
    </submittedName>
</protein>
<dbReference type="AlphaFoldDB" id="A0ABD5ZTN2"/>
<name>A0ABD5ZTN2_9EURY</name>
<sequence>MVELESAVNYPRESENPWTAIAIGSALTLFSVLLLPAVLLVGYYQRVLRASMDDEAVPVFDDWGDLFVEGLKAVVVVVAYSLVPALVIGASIASAAGAVLGDGGLLSGALALGALFGVLLGGLLGLVLWYVAPAGLANLARTGRIASAFALGDLRHTLVHRDYAVSWLVALGVVFVAGIVTSVFNLVPFGFVLGIPVTFYAAVVAFHLYGRGVAAAGPAPDASDRPDGRAAV</sequence>
<gene>
    <name evidence="2" type="ORF">ACFQJ4_14075</name>
</gene>
<dbReference type="Pfam" id="PF13197">
    <property type="entry name" value="DUF4013"/>
    <property type="match status" value="1"/>
</dbReference>
<reference evidence="2 3" key="1">
    <citation type="journal article" date="2019" name="Int. J. Syst. Evol. Microbiol.">
        <title>The Global Catalogue of Microorganisms (GCM) 10K type strain sequencing project: providing services to taxonomists for standard genome sequencing and annotation.</title>
        <authorList>
            <consortium name="The Broad Institute Genomics Platform"/>
            <consortium name="The Broad Institute Genome Sequencing Center for Infectious Disease"/>
            <person name="Wu L."/>
            <person name="Ma J."/>
        </authorList>
    </citation>
    <scope>NUCLEOTIDE SEQUENCE [LARGE SCALE GENOMIC DNA]</scope>
    <source>
        <strain evidence="2 3">DT85</strain>
    </source>
</reference>
<feature type="transmembrane region" description="Helical" evidence="1">
    <location>
        <begin position="73"/>
        <end position="99"/>
    </location>
</feature>
<feature type="transmembrane region" description="Helical" evidence="1">
    <location>
        <begin position="164"/>
        <end position="184"/>
    </location>
</feature>
<feature type="transmembrane region" description="Helical" evidence="1">
    <location>
        <begin position="105"/>
        <end position="131"/>
    </location>
</feature>
<proteinExistence type="predicted"/>
<keyword evidence="1" id="KW-0812">Transmembrane</keyword>
<keyword evidence="1" id="KW-0472">Membrane</keyword>
<evidence type="ECO:0000256" key="1">
    <source>
        <dbReference type="SAM" id="Phobius"/>
    </source>
</evidence>
<feature type="transmembrane region" description="Helical" evidence="1">
    <location>
        <begin position="190"/>
        <end position="209"/>
    </location>
</feature>
<dbReference type="InterPro" id="IPR025098">
    <property type="entry name" value="DUF4013"/>
</dbReference>
<feature type="transmembrane region" description="Helical" evidence="1">
    <location>
        <begin position="20"/>
        <end position="44"/>
    </location>
</feature>
<dbReference type="RefSeq" id="WP_276234595.1">
    <property type="nucleotide sequence ID" value="NZ_CP119802.1"/>
</dbReference>
<dbReference type="EMBL" id="JBHTAP010000001">
    <property type="protein sequence ID" value="MFC7236439.1"/>
    <property type="molecule type" value="Genomic_DNA"/>
</dbReference>
<dbReference type="Proteomes" id="UP001596398">
    <property type="component" value="Unassembled WGS sequence"/>
</dbReference>
<dbReference type="GeneID" id="79268160"/>